<keyword evidence="7" id="KW-0732">Signal</keyword>
<dbReference type="AlphaFoldDB" id="A0A840UKK1"/>
<feature type="active site" description="Acyl-ester intermediate" evidence="13">
    <location>
        <position position="66"/>
    </location>
</feature>
<dbReference type="PANTHER" id="PTHR21581:SF6">
    <property type="entry name" value="TRAFFICKING PROTEIN PARTICLE COMPLEX SUBUNIT 12"/>
    <property type="match status" value="1"/>
</dbReference>
<evidence type="ECO:0000256" key="13">
    <source>
        <dbReference type="PIRSR" id="PIRSR618044-1"/>
    </source>
</evidence>
<keyword evidence="11" id="KW-0961">Cell wall biogenesis/degradation</keyword>
<evidence type="ECO:0000256" key="7">
    <source>
        <dbReference type="ARBA" id="ARBA00022729"/>
    </source>
</evidence>
<feature type="domain" description="Peptidase S11 D-Ala-D-Ala carboxypeptidase A C-terminal" evidence="16">
    <location>
        <begin position="275"/>
        <end position="369"/>
    </location>
</feature>
<feature type="active site" description="Proton acceptor" evidence="13">
    <location>
        <position position="69"/>
    </location>
</feature>
<keyword evidence="5 17" id="KW-0121">Carboxypeptidase</keyword>
<dbReference type="SUPFAM" id="SSF69189">
    <property type="entry name" value="Penicillin-binding protein associated domain"/>
    <property type="match status" value="1"/>
</dbReference>
<keyword evidence="8 17" id="KW-0378">Hydrolase</keyword>
<dbReference type="Proteomes" id="UP000559117">
    <property type="component" value="Unassembled WGS sequence"/>
</dbReference>
<evidence type="ECO:0000256" key="14">
    <source>
        <dbReference type="PIRSR" id="PIRSR618044-2"/>
    </source>
</evidence>
<evidence type="ECO:0000256" key="11">
    <source>
        <dbReference type="ARBA" id="ARBA00023316"/>
    </source>
</evidence>
<dbReference type="SUPFAM" id="SSF56601">
    <property type="entry name" value="beta-lactamase/transpeptidase-like"/>
    <property type="match status" value="1"/>
</dbReference>
<evidence type="ECO:0000256" key="6">
    <source>
        <dbReference type="ARBA" id="ARBA00022670"/>
    </source>
</evidence>
<keyword evidence="6" id="KW-0645">Protease</keyword>
<sequence length="390" mass="43177">MRFFRYLSFTILLFCLYIVPVSAQSVFNINTPPEYGLTAKSAILIEASTGRVIFEKNADAREYPASMTKMMTTILSLEMTRPDDIVHISNEAAAVDGSSLYLEKGDIMRMDELRQGMMLVSGNDAAVAIADAISGNVPAFVALMNKKAQEIGAVNTHFVNPNGLPNPQHYSTARDIAKIAAYCYRNKDFRQIVNTKEKAIHWISPNKTVTFDNTNHLLWTYSYANGIKTGYTDDAGGCLAASATVNGVTLIAVVMHTEDAADRFTAARELLDYGFKKVSLKDGYRKTDLMHTVHVHDGKNATINVTPIEDINYPIISGQDNKEYSIKMNIPRYVDAPIKTGDKVGTVDLFYDNKKVAEIPVVADSPSPKGFNIKSLCYNIFDHISDLWTA</sequence>
<evidence type="ECO:0000313" key="18">
    <source>
        <dbReference type="Proteomes" id="UP000559117"/>
    </source>
</evidence>
<dbReference type="PRINTS" id="PR00725">
    <property type="entry name" value="DADACBPTASE1"/>
</dbReference>
<dbReference type="PANTHER" id="PTHR21581">
    <property type="entry name" value="D-ALANYL-D-ALANINE CARBOXYPEPTIDASE"/>
    <property type="match status" value="1"/>
</dbReference>
<feature type="active site" evidence="13">
    <location>
        <position position="121"/>
    </location>
</feature>
<dbReference type="InterPro" id="IPR012338">
    <property type="entry name" value="Beta-lactam/transpept-like"/>
</dbReference>
<evidence type="ECO:0000259" key="16">
    <source>
        <dbReference type="SMART" id="SM00936"/>
    </source>
</evidence>
<dbReference type="Pfam" id="PF07943">
    <property type="entry name" value="PBP5_C"/>
    <property type="match status" value="1"/>
</dbReference>
<evidence type="ECO:0000256" key="10">
    <source>
        <dbReference type="ARBA" id="ARBA00022984"/>
    </source>
</evidence>
<dbReference type="Gene3D" id="2.60.410.10">
    <property type="entry name" value="D-Ala-D-Ala carboxypeptidase, C-terminal domain"/>
    <property type="match status" value="1"/>
</dbReference>
<dbReference type="InterPro" id="IPR001967">
    <property type="entry name" value="Peptidase_S11_N"/>
</dbReference>
<dbReference type="GO" id="GO:0008360">
    <property type="term" value="P:regulation of cell shape"/>
    <property type="evidence" value="ECO:0007669"/>
    <property type="project" value="UniProtKB-KW"/>
</dbReference>
<dbReference type="EMBL" id="JACHFH010000014">
    <property type="protein sequence ID" value="MBB5336207.1"/>
    <property type="molecule type" value="Genomic_DNA"/>
</dbReference>
<evidence type="ECO:0000256" key="8">
    <source>
        <dbReference type="ARBA" id="ARBA00022801"/>
    </source>
</evidence>
<keyword evidence="18" id="KW-1185">Reference proteome</keyword>
<gene>
    <name evidence="17" type="ORF">HNR32_001355</name>
</gene>
<dbReference type="GO" id="GO:0006508">
    <property type="term" value="P:proteolysis"/>
    <property type="evidence" value="ECO:0007669"/>
    <property type="project" value="UniProtKB-KW"/>
</dbReference>
<accession>A0A840UKK1</accession>
<proteinExistence type="inferred from homology"/>
<dbReference type="InterPro" id="IPR018044">
    <property type="entry name" value="Peptidase_S11"/>
</dbReference>
<comment type="function">
    <text evidence="1">Removes C-terminal D-alanyl residues from sugar-peptide cell wall precursors.</text>
</comment>
<dbReference type="Pfam" id="PF00768">
    <property type="entry name" value="Peptidase_S11"/>
    <property type="match status" value="1"/>
</dbReference>
<evidence type="ECO:0000313" key="17">
    <source>
        <dbReference type="EMBL" id="MBB5336207.1"/>
    </source>
</evidence>
<feature type="binding site" evidence="14">
    <location>
        <position position="228"/>
    </location>
    <ligand>
        <name>substrate</name>
    </ligand>
</feature>
<dbReference type="EC" id="3.4.16.4" evidence="4"/>
<comment type="catalytic activity">
    <reaction evidence="12">
        <text>Preferential cleavage: (Ac)2-L-Lys-D-Ala-|-D-Ala. Also transpeptidation of peptidyl-alanyl moieties that are N-acyl substituents of D-alanine.</text>
        <dbReference type="EC" id="3.4.16.4"/>
    </reaction>
</comment>
<evidence type="ECO:0000256" key="12">
    <source>
        <dbReference type="ARBA" id="ARBA00034000"/>
    </source>
</evidence>
<dbReference type="InterPro" id="IPR037167">
    <property type="entry name" value="Peptidase_S11_C_sf"/>
</dbReference>
<comment type="similarity">
    <text evidence="3 15">Belongs to the peptidase S11 family.</text>
</comment>
<evidence type="ECO:0000256" key="3">
    <source>
        <dbReference type="ARBA" id="ARBA00007164"/>
    </source>
</evidence>
<keyword evidence="10" id="KW-0573">Peptidoglycan synthesis</keyword>
<evidence type="ECO:0000256" key="9">
    <source>
        <dbReference type="ARBA" id="ARBA00022960"/>
    </source>
</evidence>
<comment type="caution">
    <text evidence="17">The sequence shown here is derived from an EMBL/GenBank/DDBJ whole genome shotgun (WGS) entry which is preliminary data.</text>
</comment>
<dbReference type="RefSeq" id="WP_183860942.1">
    <property type="nucleotide sequence ID" value="NZ_JACHFH010000014.1"/>
</dbReference>
<organism evidence="17 18">
    <name type="scientific">Pectinatus brassicae</name>
    <dbReference type="NCBI Taxonomy" id="862415"/>
    <lineage>
        <taxon>Bacteria</taxon>
        <taxon>Bacillati</taxon>
        <taxon>Bacillota</taxon>
        <taxon>Negativicutes</taxon>
        <taxon>Selenomonadales</taxon>
        <taxon>Selenomonadaceae</taxon>
        <taxon>Pectinatus</taxon>
    </lineage>
</organism>
<dbReference type="Gene3D" id="3.40.710.10">
    <property type="entry name" value="DD-peptidase/beta-lactamase superfamily"/>
    <property type="match status" value="1"/>
</dbReference>
<dbReference type="GO" id="GO:0009252">
    <property type="term" value="P:peptidoglycan biosynthetic process"/>
    <property type="evidence" value="ECO:0007669"/>
    <property type="project" value="UniProtKB-UniPathway"/>
</dbReference>
<evidence type="ECO:0000256" key="5">
    <source>
        <dbReference type="ARBA" id="ARBA00022645"/>
    </source>
</evidence>
<dbReference type="GO" id="GO:0071555">
    <property type="term" value="P:cell wall organization"/>
    <property type="evidence" value="ECO:0007669"/>
    <property type="project" value="UniProtKB-KW"/>
</dbReference>
<protein>
    <recommendedName>
        <fullName evidence="4">serine-type D-Ala-D-Ala carboxypeptidase</fullName>
        <ecNumber evidence="4">3.4.16.4</ecNumber>
    </recommendedName>
</protein>
<dbReference type="InterPro" id="IPR012907">
    <property type="entry name" value="Peptidase_S11_C"/>
</dbReference>
<evidence type="ECO:0000256" key="1">
    <source>
        <dbReference type="ARBA" id="ARBA00003217"/>
    </source>
</evidence>
<dbReference type="GO" id="GO:0009002">
    <property type="term" value="F:serine-type D-Ala-D-Ala carboxypeptidase activity"/>
    <property type="evidence" value="ECO:0007669"/>
    <property type="project" value="UniProtKB-EC"/>
</dbReference>
<dbReference type="InterPro" id="IPR015956">
    <property type="entry name" value="Peniciliin-bd_prot_C_sf"/>
</dbReference>
<dbReference type="SMART" id="SM00936">
    <property type="entry name" value="PBP5_C"/>
    <property type="match status" value="1"/>
</dbReference>
<comment type="pathway">
    <text evidence="2">Cell wall biogenesis; peptidoglycan biosynthesis.</text>
</comment>
<dbReference type="UniPathway" id="UPA00219"/>
<evidence type="ECO:0000256" key="4">
    <source>
        <dbReference type="ARBA" id="ARBA00012448"/>
    </source>
</evidence>
<name>A0A840UKK1_9FIRM</name>
<evidence type="ECO:0000256" key="2">
    <source>
        <dbReference type="ARBA" id="ARBA00004752"/>
    </source>
</evidence>
<reference evidence="17 18" key="1">
    <citation type="submission" date="2020-08" db="EMBL/GenBank/DDBJ databases">
        <title>Genomic Encyclopedia of Type Strains, Phase IV (KMG-IV): sequencing the most valuable type-strain genomes for metagenomic binning, comparative biology and taxonomic classification.</title>
        <authorList>
            <person name="Goeker M."/>
        </authorList>
    </citation>
    <scope>NUCLEOTIDE SEQUENCE [LARGE SCALE GENOMIC DNA]</scope>
    <source>
        <strain evidence="17 18">DSM 24661</strain>
    </source>
</reference>
<keyword evidence="9" id="KW-0133">Cell shape</keyword>
<evidence type="ECO:0000256" key="15">
    <source>
        <dbReference type="RuleBase" id="RU004016"/>
    </source>
</evidence>